<dbReference type="GO" id="GO:0006518">
    <property type="term" value="P:peptide metabolic process"/>
    <property type="evidence" value="ECO:0007669"/>
    <property type="project" value="UniProtKB-ARBA"/>
</dbReference>
<feature type="binding site" evidence="6">
    <location>
        <position position="220"/>
    </location>
    <ligand>
        <name>Mg(2+)</name>
        <dbReference type="ChEBI" id="CHEBI:18420"/>
    </ligand>
</feature>
<evidence type="ECO:0000259" key="8">
    <source>
        <dbReference type="SMART" id="SM00922"/>
    </source>
</evidence>
<evidence type="ECO:0000256" key="4">
    <source>
        <dbReference type="ARBA" id="ARBA00023235"/>
    </source>
</evidence>
<dbReference type="AlphaFoldDB" id="A0A084SFQ8"/>
<dbReference type="SFLD" id="SFLDS00001">
    <property type="entry name" value="Enolase"/>
    <property type="match status" value="1"/>
</dbReference>
<dbReference type="SUPFAM" id="SSF54826">
    <property type="entry name" value="Enolase N-terminal domain-like"/>
    <property type="match status" value="1"/>
</dbReference>
<dbReference type="CDD" id="cd03319">
    <property type="entry name" value="L-Ala-DL-Glu_epimerase"/>
    <property type="match status" value="1"/>
</dbReference>
<feature type="domain" description="Mandelate racemase/muconate lactonizing enzyme C-terminal" evidence="8">
    <location>
        <begin position="143"/>
        <end position="241"/>
    </location>
</feature>
<keyword evidence="4 7" id="KW-0413">Isomerase</keyword>
<dbReference type="InterPro" id="IPR013341">
    <property type="entry name" value="Mandelate_racemase_N_dom"/>
</dbReference>
<evidence type="ECO:0000256" key="1">
    <source>
        <dbReference type="ARBA" id="ARBA00008031"/>
    </source>
</evidence>
<dbReference type="FunFam" id="3.30.390.10:FF:000009">
    <property type="entry name" value="Hydrophobic dipeptide epimerase"/>
    <property type="match status" value="1"/>
</dbReference>
<dbReference type="PANTHER" id="PTHR48073">
    <property type="entry name" value="O-SUCCINYLBENZOATE SYNTHASE-RELATED"/>
    <property type="match status" value="1"/>
</dbReference>
<dbReference type="RefSeq" id="WP_043412931.1">
    <property type="nucleotide sequence ID" value="NZ_JPMI01000389.1"/>
</dbReference>
<evidence type="ECO:0000256" key="2">
    <source>
        <dbReference type="ARBA" id="ARBA00022723"/>
    </source>
</evidence>
<comment type="cofactor">
    <cofactor evidence="6 7">
        <name>Mg(2+)</name>
        <dbReference type="ChEBI" id="CHEBI:18420"/>
    </cofactor>
    <text evidence="6 7">Binds 1 Mg(2+) ion per subunit.</text>
</comment>
<comment type="similarity">
    <text evidence="1 7">Belongs to the mandelate racemase/muconate lactonizing enzyme family.</text>
</comment>
<accession>A0A084SFQ8</accession>
<dbReference type="Pfam" id="PF13378">
    <property type="entry name" value="MR_MLE_C"/>
    <property type="match status" value="1"/>
</dbReference>
<sequence>MLPTLITDLNFEPLDLALTEPFAIATGAPTMASNVLIRLTLADGTVGLGESAPLTAVSGETQASTLEALHSVRQAVLGKDARGWRPLAALLGEALPGAPSARCGLELALLDALGRHHRMPLFAFFGGAGTGLDIDMTVTAGDEAHAASSARAIIARGIRTIKVKVGALSAEEDVRRMVIIRREAPGARLFADANGGYTVAQSRTFLAGLEAEGVPLALFEQPVPREDWEGMAELTRSSRVPICADESARSAKDVLRLAREGGAHGINLKLMKSGVVESLAMWNLARASGMELMMGGMVESTLAMSSAAHFAAGLGGFDYADLDTHLFIREHSFRGGLRMRDGRVDIGHVQAGHGVDLD</sequence>
<feature type="active site" description="Proton acceptor; specific for (S)-substrate epimerization" evidence="5">
    <location>
        <position position="269"/>
    </location>
</feature>
<dbReference type="EMBL" id="JPMI01000389">
    <property type="protein sequence ID" value="KFA87293.1"/>
    <property type="molecule type" value="Genomic_DNA"/>
</dbReference>
<dbReference type="InterPro" id="IPR029017">
    <property type="entry name" value="Enolase-like_N"/>
</dbReference>
<evidence type="ECO:0000256" key="3">
    <source>
        <dbReference type="ARBA" id="ARBA00022842"/>
    </source>
</evidence>
<dbReference type="InterPro" id="IPR013342">
    <property type="entry name" value="Mandelate_racemase_C"/>
</dbReference>
<keyword evidence="3 6" id="KW-0460">Magnesium</keyword>
<dbReference type="GO" id="GO:0046872">
    <property type="term" value="F:metal ion binding"/>
    <property type="evidence" value="ECO:0007669"/>
    <property type="project" value="UniProtKB-KW"/>
</dbReference>
<feature type="active site" description="Proton acceptor; specific for (R)-substrate epimerization" evidence="5">
    <location>
        <position position="164"/>
    </location>
</feature>
<dbReference type="SMART" id="SM00922">
    <property type="entry name" value="MR_MLE"/>
    <property type="match status" value="1"/>
</dbReference>
<dbReference type="Pfam" id="PF02746">
    <property type="entry name" value="MR_MLE_N"/>
    <property type="match status" value="1"/>
</dbReference>
<dbReference type="SFLD" id="SFLDF00009">
    <property type="entry name" value="o-succinylbenzoate_synthase"/>
    <property type="match status" value="1"/>
</dbReference>
<dbReference type="InterPro" id="IPR034603">
    <property type="entry name" value="Dipeptide_epimerase"/>
</dbReference>
<dbReference type="GO" id="GO:0016855">
    <property type="term" value="F:racemase and epimerase activity, acting on amino acids and derivatives"/>
    <property type="evidence" value="ECO:0007669"/>
    <property type="project" value="UniProtKB-UniRule"/>
</dbReference>
<evidence type="ECO:0000256" key="7">
    <source>
        <dbReference type="RuleBase" id="RU366006"/>
    </source>
</evidence>
<dbReference type="SFLD" id="SFLDG00180">
    <property type="entry name" value="muconate_cycloisomerase"/>
    <property type="match status" value="1"/>
</dbReference>
<evidence type="ECO:0000256" key="6">
    <source>
        <dbReference type="PIRSR" id="PIRSR634603-3"/>
    </source>
</evidence>
<dbReference type="SUPFAM" id="SSF51604">
    <property type="entry name" value="Enolase C-terminal domain-like"/>
    <property type="match status" value="1"/>
</dbReference>
<feature type="binding site" evidence="6">
    <location>
        <position position="192"/>
    </location>
    <ligand>
        <name>Mg(2+)</name>
        <dbReference type="ChEBI" id="CHEBI:18420"/>
    </ligand>
</feature>
<dbReference type="Proteomes" id="UP000028547">
    <property type="component" value="Unassembled WGS sequence"/>
</dbReference>
<reference evidence="9 10" key="1">
    <citation type="submission" date="2014-07" db="EMBL/GenBank/DDBJ databases">
        <title>Draft Genome Sequence of Gephyronic Acid Producer, Cystobacter violaceus Strain Cb vi76.</title>
        <authorList>
            <person name="Stevens D.C."/>
            <person name="Young J."/>
            <person name="Carmichael R."/>
            <person name="Tan J."/>
            <person name="Taylor R.E."/>
        </authorList>
    </citation>
    <scope>NUCLEOTIDE SEQUENCE [LARGE SCALE GENOMIC DNA]</scope>
    <source>
        <strain evidence="9 10">Cb vi76</strain>
    </source>
</reference>
<dbReference type="EC" id="5.1.1.-" evidence="7"/>
<comment type="caution">
    <text evidence="9">The sequence shown here is derived from an EMBL/GenBank/DDBJ whole genome shotgun (WGS) entry which is preliminary data.</text>
</comment>
<name>A0A084SFQ8_9BACT</name>
<evidence type="ECO:0000313" key="9">
    <source>
        <dbReference type="EMBL" id="KFA87293.1"/>
    </source>
</evidence>
<evidence type="ECO:0000313" key="10">
    <source>
        <dbReference type="Proteomes" id="UP000028547"/>
    </source>
</evidence>
<dbReference type="Gene3D" id="3.20.20.120">
    <property type="entry name" value="Enolase-like C-terminal domain"/>
    <property type="match status" value="1"/>
</dbReference>
<dbReference type="Gene3D" id="3.30.390.10">
    <property type="entry name" value="Enolase-like, N-terminal domain"/>
    <property type="match status" value="1"/>
</dbReference>
<keyword evidence="2 6" id="KW-0479">Metal-binding</keyword>
<feature type="binding site" evidence="6">
    <location>
        <position position="245"/>
    </location>
    <ligand>
        <name>Mg(2+)</name>
        <dbReference type="ChEBI" id="CHEBI:18420"/>
    </ligand>
</feature>
<dbReference type="InterPro" id="IPR029065">
    <property type="entry name" value="Enolase_C-like"/>
</dbReference>
<evidence type="ECO:0000256" key="5">
    <source>
        <dbReference type="PIRSR" id="PIRSR634603-1"/>
    </source>
</evidence>
<organism evidence="9 10">
    <name type="scientific">Archangium violaceum Cb vi76</name>
    <dbReference type="NCBI Taxonomy" id="1406225"/>
    <lineage>
        <taxon>Bacteria</taxon>
        <taxon>Pseudomonadati</taxon>
        <taxon>Myxococcota</taxon>
        <taxon>Myxococcia</taxon>
        <taxon>Myxococcales</taxon>
        <taxon>Cystobacterineae</taxon>
        <taxon>Archangiaceae</taxon>
        <taxon>Archangium</taxon>
    </lineage>
</organism>
<dbReference type="PANTHER" id="PTHR48073:SF2">
    <property type="entry name" value="O-SUCCINYLBENZOATE SYNTHASE"/>
    <property type="match status" value="1"/>
</dbReference>
<dbReference type="InterPro" id="IPR036849">
    <property type="entry name" value="Enolase-like_C_sf"/>
</dbReference>
<gene>
    <name evidence="9" type="ORF">Q664_48985</name>
</gene>
<protein>
    <recommendedName>
        <fullName evidence="7">Dipeptide epimerase</fullName>
        <ecNumber evidence="7">5.1.1.-</ecNumber>
    </recommendedName>
</protein>
<proteinExistence type="inferred from homology"/>